<proteinExistence type="inferred from homology"/>
<dbReference type="GO" id="GO:0005615">
    <property type="term" value="C:extracellular space"/>
    <property type="evidence" value="ECO:0007669"/>
    <property type="project" value="InterPro"/>
</dbReference>
<dbReference type="Gene3D" id="2.30.39.10">
    <property type="entry name" value="Alpha-1-antitrypsin, domain 1"/>
    <property type="match status" value="1"/>
</dbReference>
<organism evidence="4 5">
    <name type="scientific">Vagococcus allomyrinae</name>
    <dbReference type="NCBI Taxonomy" id="2794353"/>
    <lineage>
        <taxon>Bacteria</taxon>
        <taxon>Bacillati</taxon>
        <taxon>Bacillota</taxon>
        <taxon>Bacilli</taxon>
        <taxon>Lactobacillales</taxon>
        <taxon>Enterococcaceae</taxon>
        <taxon>Vagococcus</taxon>
    </lineage>
</organism>
<dbReference type="Gene3D" id="3.30.497.10">
    <property type="entry name" value="Antithrombin, subunit I, domain 2"/>
    <property type="match status" value="1"/>
</dbReference>
<dbReference type="InterPro" id="IPR000215">
    <property type="entry name" value="Serpin_fam"/>
</dbReference>
<dbReference type="InterPro" id="IPR042185">
    <property type="entry name" value="Serpin_sf_2"/>
</dbReference>
<dbReference type="PANTHER" id="PTHR11461:SF211">
    <property type="entry name" value="GH10112P-RELATED"/>
    <property type="match status" value="1"/>
</dbReference>
<dbReference type="InterPro" id="IPR042178">
    <property type="entry name" value="Serpin_sf_1"/>
</dbReference>
<feature type="chain" id="PRO_5037068025" description="Serpin domain-containing protein" evidence="2">
    <location>
        <begin position="28"/>
        <end position="422"/>
    </location>
</feature>
<dbReference type="InterPro" id="IPR023796">
    <property type="entry name" value="Serpin_dom"/>
</dbReference>
<dbReference type="PANTHER" id="PTHR11461">
    <property type="entry name" value="SERINE PROTEASE INHIBITOR, SERPIN"/>
    <property type="match status" value="1"/>
</dbReference>
<evidence type="ECO:0000313" key="4">
    <source>
        <dbReference type="EMBL" id="MBP1043244.1"/>
    </source>
</evidence>
<feature type="signal peptide" evidence="2">
    <location>
        <begin position="1"/>
        <end position="27"/>
    </location>
</feature>
<dbReference type="GO" id="GO:0004867">
    <property type="term" value="F:serine-type endopeptidase inhibitor activity"/>
    <property type="evidence" value="ECO:0007669"/>
    <property type="project" value="InterPro"/>
</dbReference>
<name>A0A940SWQ2_9ENTE</name>
<dbReference type="SMART" id="SM00093">
    <property type="entry name" value="SERPIN"/>
    <property type="match status" value="1"/>
</dbReference>
<feature type="domain" description="Serpin" evidence="3">
    <location>
        <begin position="57"/>
        <end position="418"/>
    </location>
</feature>
<reference evidence="4" key="1">
    <citation type="submission" date="2020-12" db="EMBL/GenBank/DDBJ databases">
        <title>Vagococcus allomyrinae sp. nov. and Enterococcus lavae sp. nov., isolated from the larvae of Allomyrina dichotoma.</title>
        <authorList>
            <person name="Lee S.D."/>
        </authorList>
    </citation>
    <scope>NUCLEOTIDE SEQUENCE</scope>
    <source>
        <strain evidence="4">BWB3-3</strain>
    </source>
</reference>
<gene>
    <name evidence="4" type="ORF">I6N95_19675</name>
</gene>
<protein>
    <recommendedName>
        <fullName evidence="3">Serpin domain-containing protein</fullName>
    </recommendedName>
</protein>
<comment type="caution">
    <text evidence="4">The sequence shown here is derived from an EMBL/GenBank/DDBJ whole genome shotgun (WGS) entry which is preliminary data.</text>
</comment>
<keyword evidence="5" id="KW-1185">Reference proteome</keyword>
<keyword evidence="2" id="KW-0732">Signal</keyword>
<dbReference type="SUPFAM" id="SSF56574">
    <property type="entry name" value="Serpins"/>
    <property type="match status" value="1"/>
</dbReference>
<dbReference type="EMBL" id="JAEEGA010000015">
    <property type="protein sequence ID" value="MBP1043244.1"/>
    <property type="molecule type" value="Genomic_DNA"/>
</dbReference>
<dbReference type="InterPro" id="IPR036186">
    <property type="entry name" value="Serpin_sf"/>
</dbReference>
<accession>A0A940SWQ2</accession>
<sequence>MKLRYIGMIAVLGSSLLLSGCMSEQQAASAPKVKKSQVVDSAIEKYSSEDRLLHFAAESSSLMLQSEGNQLYGPVAPYLMLSLLGEGAVGTTQKEVFEALYQTPTSRKTLHSFNEELLGKYLGSGDIKMANGLWLDEPVKLTTSFKNIAEEYYYGDINNVSFTEDPESAATVIAKWAAANSAEGIYDKSLIESGFAIVLLNSSSLTLDWLNPFDVKLTKEEMFYADGKELKTAMMHQSYASYPYAAGTDYVAISLPLKNGNRLQLILPNEGVDVRSLIDTKEKMLSLFWIVENKASKMTISIPKFRAQNSLDLQPSLEKMGFERAFSKDAADFSRLSSNVSLYLGRAMQNNRLSVEEDQVNGTAYTQVMMPVTPEEPKVPPVVVPEEPMMEFKLDRSFVYLISDQDGVPLLQGIVDDPSIMN</sequence>
<dbReference type="RefSeq" id="WP_209531057.1">
    <property type="nucleotide sequence ID" value="NZ_JAEEGA010000015.1"/>
</dbReference>
<comment type="similarity">
    <text evidence="1">Belongs to the serpin family.</text>
</comment>
<dbReference type="PROSITE" id="PS00284">
    <property type="entry name" value="SERPIN"/>
    <property type="match status" value="1"/>
</dbReference>
<dbReference type="AlphaFoldDB" id="A0A940SWQ2"/>
<dbReference type="InterPro" id="IPR023795">
    <property type="entry name" value="Serpin_CS"/>
</dbReference>
<evidence type="ECO:0000313" key="5">
    <source>
        <dbReference type="Proteomes" id="UP000674938"/>
    </source>
</evidence>
<evidence type="ECO:0000256" key="2">
    <source>
        <dbReference type="SAM" id="SignalP"/>
    </source>
</evidence>
<dbReference type="PROSITE" id="PS51257">
    <property type="entry name" value="PROKAR_LIPOPROTEIN"/>
    <property type="match status" value="1"/>
</dbReference>
<evidence type="ECO:0000259" key="3">
    <source>
        <dbReference type="SMART" id="SM00093"/>
    </source>
</evidence>
<dbReference type="Pfam" id="PF00079">
    <property type="entry name" value="Serpin"/>
    <property type="match status" value="1"/>
</dbReference>
<dbReference type="Proteomes" id="UP000674938">
    <property type="component" value="Unassembled WGS sequence"/>
</dbReference>
<evidence type="ECO:0000256" key="1">
    <source>
        <dbReference type="RuleBase" id="RU000411"/>
    </source>
</evidence>